<protein>
    <submittedName>
        <fullName evidence="1">Uncharacterized protein</fullName>
    </submittedName>
</protein>
<name>A0A139AWW0_GONPJ</name>
<accession>A0A139AWW0</accession>
<reference evidence="1 2" key="1">
    <citation type="journal article" date="2015" name="Genome Biol. Evol.">
        <title>Phylogenomic analyses indicate that early fungi evolved digesting cell walls of algal ancestors of land plants.</title>
        <authorList>
            <person name="Chang Y."/>
            <person name="Wang S."/>
            <person name="Sekimoto S."/>
            <person name="Aerts A.L."/>
            <person name="Choi C."/>
            <person name="Clum A."/>
            <person name="LaButti K.M."/>
            <person name="Lindquist E.A."/>
            <person name="Yee Ngan C."/>
            <person name="Ohm R.A."/>
            <person name="Salamov A.A."/>
            <person name="Grigoriev I.V."/>
            <person name="Spatafora J.W."/>
            <person name="Berbee M.L."/>
        </authorList>
    </citation>
    <scope>NUCLEOTIDE SEQUENCE [LARGE SCALE GENOMIC DNA]</scope>
    <source>
        <strain evidence="1 2">JEL478</strain>
    </source>
</reference>
<proteinExistence type="predicted"/>
<sequence>MPVLELLQEAKGLYAQINEEIFENLLPLEMMILMKESLGKGVRGRFVWGSKMRIEICSAEVKDLPTLTDVLTEEMCVAASHIQESSQLAPRVRAPDIDTSIDGITTEPLSGTQCDRADLRLGKGPVTPVTRRLDRLIAPEGRTRGRWNKTNQKFALSLLAEMEEGYSESENF</sequence>
<gene>
    <name evidence="1" type="ORF">M427DRAFT_40840</name>
</gene>
<dbReference type="Proteomes" id="UP000070544">
    <property type="component" value="Unassembled WGS sequence"/>
</dbReference>
<dbReference type="AlphaFoldDB" id="A0A139AWW0"/>
<organism evidence="1 2">
    <name type="scientific">Gonapodya prolifera (strain JEL478)</name>
    <name type="common">Monoblepharis prolifera</name>
    <dbReference type="NCBI Taxonomy" id="1344416"/>
    <lineage>
        <taxon>Eukaryota</taxon>
        <taxon>Fungi</taxon>
        <taxon>Fungi incertae sedis</taxon>
        <taxon>Chytridiomycota</taxon>
        <taxon>Chytridiomycota incertae sedis</taxon>
        <taxon>Monoblepharidomycetes</taxon>
        <taxon>Monoblepharidales</taxon>
        <taxon>Gonapodyaceae</taxon>
        <taxon>Gonapodya</taxon>
    </lineage>
</organism>
<evidence type="ECO:0000313" key="1">
    <source>
        <dbReference type="EMBL" id="KXS21226.1"/>
    </source>
</evidence>
<dbReference type="EMBL" id="KQ965733">
    <property type="protein sequence ID" value="KXS21226.1"/>
    <property type="molecule type" value="Genomic_DNA"/>
</dbReference>
<keyword evidence="2" id="KW-1185">Reference proteome</keyword>
<evidence type="ECO:0000313" key="2">
    <source>
        <dbReference type="Proteomes" id="UP000070544"/>
    </source>
</evidence>